<evidence type="ECO:0000313" key="9">
    <source>
        <dbReference type="Proteomes" id="UP000650485"/>
    </source>
</evidence>
<dbReference type="InterPro" id="IPR004099">
    <property type="entry name" value="Pyr_nucl-diS_OxRdtase_dimer"/>
</dbReference>
<feature type="binding site" evidence="4">
    <location>
        <position position="257"/>
    </location>
    <ligand>
        <name>NAD(+)</name>
        <dbReference type="ChEBI" id="CHEBI:57540"/>
    </ligand>
</feature>
<evidence type="ECO:0000256" key="5">
    <source>
        <dbReference type="PIRSR" id="PIRSR000350-4"/>
    </source>
</evidence>
<gene>
    <name evidence="8" type="ORF">H7R52_11020</name>
</gene>
<comment type="cofactor">
    <cofactor evidence="4">
        <name>FAD</name>
        <dbReference type="ChEBI" id="CHEBI:57692"/>
    </cofactor>
    <text evidence="4">Binds 1 FAD per subunit.</text>
</comment>
<reference evidence="8" key="1">
    <citation type="submission" date="2020-08" db="EMBL/GenBank/DDBJ databases">
        <title>Complete genome sequence of Weissella confusa strain FS54 provides insights into metabolic potential.</title>
        <authorList>
            <person name="Fhoula I."/>
            <person name="Najjari A."/>
            <person name="Lekired A."/>
            <person name="Bessrour-Aouam N."/>
            <person name="Jaballah S."/>
            <person name="Klibi N."/>
            <person name="Ouzari H.-I."/>
        </authorList>
    </citation>
    <scope>NUCLEOTIDE SEQUENCE</scope>
    <source>
        <strain evidence="8">FS54</strain>
    </source>
</reference>
<dbReference type="Proteomes" id="UP000650485">
    <property type="component" value="Unassembled WGS sequence"/>
</dbReference>
<dbReference type="PRINTS" id="PR00411">
    <property type="entry name" value="PNDRDTASEI"/>
</dbReference>
<feature type="domain" description="Pyridine nucleotide-disulphide oxidoreductase dimerisation" evidence="6">
    <location>
        <begin position="334"/>
        <end position="436"/>
    </location>
</feature>
<keyword evidence="4" id="KW-0547">Nucleotide-binding</keyword>
<accession>A0A0R2F7H2</accession>
<dbReference type="Pfam" id="PF02852">
    <property type="entry name" value="Pyr_redox_dim"/>
    <property type="match status" value="1"/>
</dbReference>
<proteinExistence type="inferred from homology"/>
<dbReference type="PIRSF" id="PIRSF000350">
    <property type="entry name" value="Mercury_reductase_MerA"/>
    <property type="match status" value="1"/>
</dbReference>
<feature type="domain" description="FAD/NAD(P)-binding" evidence="7">
    <location>
        <begin position="3"/>
        <end position="311"/>
    </location>
</feature>
<evidence type="ECO:0000256" key="3">
    <source>
        <dbReference type="ARBA" id="ARBA00022827"/>
    </source>
</evidence>
<dbReference type="InterPro" id="IPR001100">
    <property type="entry name" value="Pyr_nuc-diS_OxRdtase"/>
</dbReference>
<keyword evidence="3 4" id="KW-0274">FAD</keyword>
<feature type="disulfide bond" description="Redox-active" evidence="5">
    <location>
        <begin position="40"/>
        <end position="45"/>
    </location>
</feature>
<dbReference type="Gene3D" id="3.50.50.60">
    <property type="entry name" value="FAD/NAD(P)-binding domain"/>
    <property type="match status" value="2"/>
</dbReference>
<dbReference type="SUPFAM" id="SSF51905">
    <property type="entry name" value="FAD/NAD(P)-binding domain"/>
    <property type="match status" value="1"/>
</dbReference>
<evidence type="ECO:0000256" key="2">
    <source>
        <dbReference type="ARBA" id="ARBA00022630"/>
    </source>
</evidence>
<keyword evidence="2" id="KW-0285">Flavoprotein</keyword>
<feature type="binding site" evidence="4">
    <location>
        <begin position="170"/>
        <end position="177"/>
    </location>
    <ligand>
        <name>NAD(+)</name>
        <dbReference type="ChEBI" id="CHEBI:57540"/>
    </ligand>
</feature>
<dbReference type="Pfam" id="PF07992">
    <property type="entry name" value="Pyr_redox_2"/>
    <property type="match status" value="1"/>
</dbReference>
<dbReference type="RefSeq" id="WP_056973648.1">
    <property type="nucleotide sequence ID" value="NZ_BJZE01000009.1"/>
</dbReference>
<dbReference type="AlphaFoldDB" id="A0A0R2F7H2"/>
<dbReference type="InterPro" id="IPR016156">
    <property type="entry name" value="FAD/NAD-linked_Rdtase_dimer_sf"/>
</dbReference>
<dbReference type="PANTHER" id="PTHR43014">
    <property type="entry name" value="MERCURIC REDUCTASE"/>
    <property type="match status" value="1"/>
</dbReference>
<comment type="similarity">
    <text evidence="1">Belongs to the class-I pyridine nucleotide-disulfide oxidoreductase family.</text>
</comment>
<comment type="caution">
    <text evidence="8">The sequence shown here is derived from an EMBL/GenBank/DDBJ whole genome shotgun (WGS) entry which is preliminary data.</text>
</comment>
<feature type="binding site" evidence="4">
    <location>
        <position position="193"/>
    </location>
    <ligand>
        <name>NAD(+)</name>
        <dbReference type="ChEBI" id="CHEBI:57540"/>
    </ligand>
</feature>
<dbReference type="PRINTS" id="PR00368">
    <property type="entry name" value="FADPNR"/>
</dbReference>
<evidence type="ECO:0000256" key="4">
    <source>
        <dbReference type="PIRSR" id="PIRSR000350-3"/>
    </source>
</evidence>
<dbReference type="Gene3D" id="3.30.390.30">
    <property type="match status" value="1"/>
</dbReference>
<dbReference type="InterPro" id="IPR036188">
    <property type="entry name" value="FAD/NAD-bd_sf"/>
</dbReference>
<dbReference type="SUPFAM" id="SSF55424">
    <property type="entry name" value="FAD/NAD-linked reductases, dimerisation (C-terminal) domain"/>
    <property type="match status" value="1"/>
</dbReference>
<dbReference type="GO" id="GO:0016491">
    <property type="term" value="F:oxidoreductase activity"/>
    <property type="evidence" value="ECO:0007669"/>
    <property type="project" value="InterPro"/>
</dbReference>
<feature type="binding site" evidence="4">
    <location>
        <position position="297"/>
    </location>
    <ligand>
        <name>FAD</name>
        <dbReference type="ChEBI" id="CHEBI:57692"/>
    </ligand>
</feature>
<dbReference type="PANTHER" id="PTHR43014:SF5">
    <property type="entry name" value="GLUTATHIONE REDUCTASE (NADPH)"/>
    <property type="match status" value="1"/>
</dbReference>
<evidence type="ECO:0000256" key="1">
    <source>
        <dbReference type="ARBA" id="ARBA00007532"/>
    </source>
</evidence>
<protein>
    <submittedName>
        <fullName evidence="8">NAD(P)/FAD-dependent oxidoreductase</fullName>
    </submittedName>
</protein>
<dbReference type="InterPro" id="IPR023753">
    <property type="entry name" value="FAD/NAD-binding_dom"/>
</dbReference>
<evidence type="ECO:0000259" key="6">
    <source>
        <dbReference type="Pfam" id="PF02852"/>
    </source>
</evidence>
<sequence length="446" mass="48455">MTYDVIYIGSGHAAWHGAQELARAGKKVALIEQEKVSGTCTNFGCNAKILLDGPAELLHHLHNYHGIGINDAVNIVWPELMAYKHQVIDPMDDVMARILAVDGIDIIFGHASFVDEHTVVVADETYTADNFVLAMGQRAAKLPVAGTELTYDSKDFLDLPEMPTSMILIGAGFIGMEFASIAHAAGSDVTIIEYADRALANFDAEYTQRVVEIMSEKGINFAFGNAVNEIKATDNGYIVTTAQGNQFEAAMVFDTTGRIPNIDHMNLEDIGVETNRGGVVVNDYMQTSVSHIYASGDVVAKTTPRLTPTATFESLYIADILLGKENEAIKYPAVPTVTFTLPRMAQIGVSTTEANASDEYQVHNINFAQLGMFASHHDQEAKVKIVLNRDKQLVGAAIIGDAAPELVNTLVPIINHKYTKDDLNKTIYAFPTASAMLPMLLANFLA</sequence>
<evidence type="ECO:0000313" key="8">
    <source>
        <dbReference type="EMBL" id="MBC6499192.1"/>
    </source>
</evidence>
<dbReference type="EMBL" id="JACSZT010000008">
    <property type="protein sequence ID" value="MBC6499192.1"/>
    <property type="molecule type" value="Genomic_DNA"/>
</dbReference>
<evidence type="ECO:0000259" key="7">
    <source>
        <dbReference type="Pfam" id="PF07992"/>
    </source>
</evidence>
<dbReference type="GO" id="GO:0000166">
    <property type="term" value="F:nucleotide binding"/>
    <property type="evidence" value="ECO:0007669"/>
    <property type="project" value="UniProtKB-KW"/>
</dbReference>
<dbReference type="OrthoDB" id="9800167at2"/>
<name>A0A0R2F7H2_WEICO</name>
<organism evidence="8 9">
    <name type="scientific">Weissella confusa</name>
    <name type="common">Lactobacillus confusus</name>
    <dbReference type="NCBI Taxonomy" id="1583"/>
    <lineage>
        <taxon>Bacteria</taxon>
        <taxon>Bacillati</taxon>
        <taxon>Bacillota</taxon>
        <taxon>Bacilli</taxon>
        <taxon>Lactobacillales</taxon>
        <taxon>Lactobacillaceae</taxon>
        <taxon>Weissella</taxon>
    </lineage>
</organism>
<keyword evidence="4" id="KW-0520">NAD</keyword>